<dbReference type="GO" id="GO:0005886">
    <property type="term" value="C:plasma membrane"/>
    <property type="evidence" value="ECO:0007669"/>
    <property type="project" value="UniProtKB-SubCell"/>
</dbReference>
<dbReference type="AlphaFoldDB" id="A0A377J1U6"/>
<sequence length="549" mass="60925">MKKASAQGLLDKGLLESTFDRTQKVDSKTNAQNVETPPNEKTKSVFDSEQQAAGFVMRKQGVTAVSLVNRGFQSGGKGIYLAESQAPAAGSTTYRAKPTPKTQFFSRLLLGLLYALGFCAWLYVFALIALMQDSTLEVSFSAHITSALLLSILVLASFSIWLYVPRAIGGYFGFFVGVLLFYWIGLSFRFSIAPFLLGFVCVGVGLAYAALLYLGLYFTSKIYRIFSLFALGIFAPFSFDWFVPQSWLAYSVFGVGDLAFIGILCALAFGLYRGKARVVRMLVSAVLLLVCVDWAMVDSSAHRQALAHITPLADEIVIVQSAIPQDLKWEQSTIDSVLEGIMSDIDSAIMDSKQMIIFPETILPFVLNHQQGFPKRVLEAFLAKSAKITIVLGAFSEEGSQVHNSTYVFKDMGVEILHKVILAPFGEKIPLPDFLAKPLYKLFFGIDDGLQAAKDPQDFSALGRLWRNAICYEGTSKEIYANAPKYLVMISNNAWFYPSIEPFLQRVLLKYYARKFGTTLVHSANYSRSMIITPLIDDTRATRILSHKE</sequence>
<evidence type="ECO:0000256" key="2">
    <source>
        <dbReference type="ARBA" id="ARBA00010065"/>
    </source>
</evidence>
<dbReference type="UniPathway" id="UPA00666"/>
<dbReference type="EC" id="2.3.1.269" evidence="10"/>
<keyword evidence="7 10" id="KW-1133">Transmembrane helix</keyword>
<keyword evidence="4" id="KW-0997">Cell inner membrane</keyword>
<keyword evidence="9 10" id="KW-0012">Acyltransferase</keyword>
<feature type="transmembrane region" description="Helical" evidence="10">
    <location>
        <begin position="171"/>
        <end position="190"/>
    </location>
</feature>
<evidence type="ECO:0000256" key="11">
    <source>
        <dbReference type="SAM" id="MobiDB-lite"/>
    </source>
</evidence>
<dbReference type="HAMAP" id="MF_01148">
    <property type="entry name" value="Lnt"/>
    <property type="match status" value="1"/>
</dbReference>
<evidence type="ECO:0000256" key="8">
    <source>
        <dbReference type="ARBA" id="ARBA00023136"/>
    </source>
</evidence>
<comment type="similarity">
    <text evidence="2 10">Belongs to the CN hydrolase family. Apolipoprotein N-acyltransferase subfamily.</text>
</comment>
<evidence type="ECO:0000256" key="3">
    <source>
        <dbReference type="ARBA" id="ARBA00022475"/>
    </source>
</evidence>
<dbReference type="GO" id="GO:0016410">
    <property type="term" value="F:N-acyltransferase activity"/>
    <property type="evidence" value="ECO:0007669"/>
    <property type="project" value="UniProtKB-UniRule"/>
</dbReference>
<dbReference type="RefSeq" id="WP_115010784.1">
    <property type="nucleotide sequence ID" value="NZ_UGHV01000001.1"/>
</dbReference>
<protein>
    <recommendedName>
        <fullName evidence="10">Apolipoprotein N-acyltransferase</fullName>
        <shortName evidence="10">ALP N-acyltransferase</shortName>
        <ecNumber evidence="10">2.3.1.269</ecNumber>
    </recommendedName>
</protein>
<feature type="transmembrane region" description="Helical" evidence="10">
    <location>
        <begin position="196"/>
        <end position="218"/>
    </location>
</feature>
<feature type="domain" description="CN hydrolase" evidence="12">
    <location>
        <begin position="319"/>
        <end position="549"/>
    </location>
</feature>
<feature type="transmembrane region" description="Helical" evidence="10">
    <location>
        <begin position="104"/>
        <end position="130"/>
    </location>
</feature>
<keyword evidence="8 10" id="KW-0472">Membrane</keyword>
<evidence type="ECO:0000256" key="9">
    <source>
        <dbReference type="ARBA" id="ARBA00023315"/>
    </source>
</evidence>
<keyword evidence="3 10" id="KW-1003">Cell membrane</keyword>
<comment type="pathway">
    <text evidence="10">Protein modification; lipoprotein biosynthesis (N-acyl transfer).</text>
</comment>
<accession>A0A377J1U6</accession>
<evidence type="ECO:0000256" key="5">
    <source>
        <dbReference type="ARBA" id="ARBA00022679"/>
    </source>
</evidence>
<dbReference type="GO" id="GO:0042158">
    <property type="term" value="P:lipoprotein biosynthetic process"/>
    <property type="evidence" value="ECO:0007669"/>
    <property type="project" value="UniProtKB-UniRule"/>
</dbReference>
<feature type="transmembrane region" description="Helical" evidence="10">
    <location>
        <begin position="278"/>
        <end position="297"/>
    </location>
</feature>
<dbReference type="InterPro" id="IPR059109">
    <property type="entry name" value="Lnt_membrane_dom"/>
</dbReference>
<comment type="function">
    <text evidence="10">Catalyzes the phospholipid dependent N-acylation of the N-terminal cysteine of apolipoprotein, the last step in lipoprotein maturation.</text>
</comment>
<comment type="catalytic activity">
    <reaction evidence="10">
        <text>N-terminal S-1,2-diacyl-sn-glyceryl-L-cysteinyl-[lipoprotein] + a glycerophospholipid = N-acyl-S-1,2-diacyl-sn-glyceryl-L-cysteinyl-[lipoprotein] + a 2-acyl-sn-glycero-3-phospholipid + H(+)</text>
        <dbReference type="Rhea" id="RHEA:48228"/>
        <dbReference type="Rhea" id="RHEA-COMP:14681"/>
        <dbReference type="Rhea" id="RHEA-COMP:14684"/>
        <dbReference type="ChEBI" id="CHEBI:15378"/>
        <dbReference type="ChEBI" id="CHEBI:136912"/>
        <dbReference type="ChEBI" id="CHEBI:140656"/>
        <dbReference type="ChEBI" id="CHEBI:140657"/>
        <dbReference type="ChEBI" id="CHEBI:140660"/>
        <dbReference type="EC" id="2.3.1.269"/>
    </reaction>
</comment>
<dbReference type="OrthoDB" id="9804277at2"/>
<evidence type="ECO:0000313" key="13">
    <source>
        <dbReference type="EMBL" id="STO96451.1"/>
    </source>
</evidence>
<feature type="transmembrane region" description="Helical" evidence="10">
    <location>
        <begin position="142"/>
        <end position="164"/>
    </location>
</feature>
<dbReference type="InterPro" id="IPR004563">
    <property type="entry name" value="Apolipo_AcylTrfase"/>
</dbReference>
<dbReference type="InterPro" id="IPR036526">
    <property type="entry name" value="C-N_Hydrolase_sf"/>
</dbReference>
<gene>
    <name evidence="10 13" type="primary">lnt</name>
    <name evidence="13" type="ORF">NCTC12410_00263</name>
</gene>
<dbReference type="PANTHER" id="PTHR38686:SF1">
    <property type="entry name" value="APOLIPOPROTEIN N-ACYLTRANSFERASE"/>
    <property type="match status" value="1"/>
</dbReference>
<evidence type="ECO:0000256" key="4">
    <source>
        <dbReference type="ARBA" id="ARBA00022519"/>
    </source>
</evidence>
<keyword evidence="5 10" id="KW-0808">Transferase</keyword>
<keyword evidence="13" id="KW-0449">Lipoprotein</keyword>
<organism evidence="13 14">
    <name type="scientific">Helicobacter canis</name>
    <dbReference type="NCBI Taxonomy" id="29419"/>
    <lineage>
        <taxon>Bacteria</taxon>
        <taxon>Pseudomonadati</taxon>
        <taxon>Campylobacterota</taxon>
        <taxon>Epsilonproteobacteria</taxon>
        <taxon>Campylobacterales</taxon>
        <taxon>Helicobacteraceae</taxon>
        <taxon>Helicobacter</taxon>
    </lineage>
</organism>
<evidence type="ECO:0000259" key="12">
    <source>
        <dbReference type="PROSITE" id="PS50263"/>
    </source>
</evidence>
<dbReference type="Proteomes" id="UP000254841">
    <property type="component" value="Unassembled WGS sequence"/>
</dbReference>
<dbReference type="SUPFAM" id="SSF56317">
    <property type="entry name" value="Carbon-nitrogen hydrolase"/>
    <property type="match status" value="1"/>
</dbReference>
<feature type="region of interest" description="Disordered" evidence="11">
    <location>
        <begin position="21"/>
        <end position="43"/>
    </location>
</feature>
<name>A0A377J1U6_9HELI</name>
<reference evidence="13 14" key="1">
    <citation type="submission" date="2018-06" db="EMBL/GenBank/DDBJ databases">
        <authorList>
            <consortium name="Pathogen Informatics"/>
            <person name="Doyle S."/>
        </authorList>
    </citation>
    <scope>NUCLEOTIDE SEQUENCE [LARGE SCALE GENOMIC DNA]</scope>
    <source>
        <strain evidence="13 14">NCTC12410</strain>
    </source>
</reference>
<dbReference type="Gene3D" id="3.60.110.10">
    <property type="entry name" value="Carbon-nitrogen hydrolase"/>
    <property type="match status" value="1"/>
</dbReference>
<dbReference type="Pfam" id="PF26365">
    <property type="entry name" value="ApoNAT_membrane"/>
    <property type="match status" value="1"/>
</dbReference>
<evidence type="ECO:0000313" key="14">
    <source>
        <dbReference type="Proteomes" id="UP000254841"/>
    </source>
</evidence>
<keyword evidence="6 10" id="KW-0812">Transmembrane</keyword>
<evidence type="ECO:0000256" key="7">
    <source>
        <dbReference type="ARBA" id="ARBA00022989"/>
    </source>
</evidence>
<dbReference type="PANTHER" id="PTHR38686">
    <property type="entry name" value="APOLIPOPROTEIN N-ACYLTRANSFERASE"/>
    <property type="match status" value="1"/>
</dbReference>
<evidence type="ECO:0000256" key="1">
    <source>
        <dbReference type="ARBA" id="ARBA00004651"/>
    </source>
</evidence>
<feature type="transmembrane region" description="Helical" evidence="10">
    <location>
        <begin position="225"/>
        <end position="243"/>
    </location>
</feature>
<dbReference type="EMBL" id="UGHV01000001">
    <property type="protein sequence ID" value="STO96451.1"/>
    <property type="molecule type" value="Genomic_DNA"/>
</dbReference>
<dbReference type="PROSITE" id="PS50263">
    <property type="entry name" value="CN_HYDROLASE"/>
    <property type="match status" value="1"/>
</dbReference>
<dbReference type="NCBIfam" id="TIGR00546">
    <property type="entry name" value="lnt"/>
    <property type="match status" value="1"/>
</dbReference>
<evidence type="ECO:0000256" key="6">
    <source>
        <dbReference type="ARBA" id="ARBA00022692"/>
    </source>
</evidence>
<dbReference type="InterPro" id="IPR003010">
    <property type="entry name" value="C-N_Hydrolase"/>
</dbReference>
<comment type="subcellular location">
    <subcellularLocation>
        <location evidence="1 10">Cell membrane</location>
        <topology evidence="1 10">Multi-pass membrane protein</topology>
    </subcellularLocation>
</comment>
<proteinExistence type="inferred from homology"/>
<evidence type="ECO:0000256" key="10">
    <source>
        <dbReference type="HAMAP-Rule" id="MF_01148"/>
    </source>
</evidence>
<feature type="transmembrane region" description="Helical" evidence="10">
    <location>
        <begin position="249"/>
        <end position="271"/>
    </location>
</feature>